<evidence type="ECO:0000256" key="3">
    <source>
        <dbReference type="ARBA" id="ARBA00022801"/>
    </source>
</evidence>
<dbReference type="PANTHER" id="PTHR10458:SF20">
    <property type="entry name" value="PEPTIDE DEFORMYLASE 1"/>
    <property type="match status" value="1"/>
</dbReference>
<feature type="binding site" evidence="6">
    <location>
        <position position="101"/>
    </location>
    <ligand>
        <name>Fe cation</name>
        <dbReference type="ChEBI" id="CHEBI:24875"/>
    </ligand>
</feature>
<evidence type="ECO:0000313" key="7">
    <source>
        <dbReference type="EMBL" id="WPU64858.1"/>
    </source>
</evidence>
<evidence type="ECO:0000256" key="5">
    <source>
        <dbReference type="ARBA" id="ARBA00023004"/>
    </source>
</evidence>
<evidence type="ECO:0000256" key="1">
    <source>
        <dbReference type="ARBA" id="ARBA00010759"/>
    </source>
</evidence>
<keyword evidence="2 6" id="KW-0479">Metal-binding</keyword>
<gene>
    <name evidence="6 7" type="primary">def</name>
    <name evidence="7" type="ORF">SOO65_19370</name>
</gene>
<dbReference type="EC" id="3.5.1.88" evidence="6"/>
<proteinExistence type="inferred from homology"/>
<dbReference type="PANTHER" id="PTHR10458">
    <property type="entry name" value="PEPTIDE DEFORMYLASE"/>
    <property type="match status" value="1"/>
</dbReference>
<dbReference type="SUPFAM" id="SSF56420">
    <property type="entry name" value="Peptide deformylase"/>
    <property type="match status" value="1"/>
</dbReference>
<evidence type="ECO:0000256" key="4">
    <source>
        <dbReference type="ARBA" id="ARBA00022917"/>
    </source>
</evidence>
<comment type="cofactor">
    <cofactor evidence="6">
        <name>Fe(2+)</name>
        <dbReference type="ChEBI" id="CHEBI:29033"/>
    </cofactor>
    <text evidence="6">Binds 1 Fe(2+) ion.</text>
</comment>
<keyword evidence="4 6" id="KW-0648">Protein biosynthesis</keyword>
<feature type="binding site" evidence="6">
    <location>
        <position position="143"/>
    </location>
    <ligand>
        <name>Fe cation</name>
        <dbReference type="ChEBI" id="CHEBI:24875"/>
    </ligand>
</feature>
<dbReference type="GO" id="GO:0006412">
    <property type="term" value="P:translation"/>
    <property type="evidence" value="ECO:0007669"/>
    <property type="project" value="UniProtKB-UniRule"/>
</dbReference>
<protein>
    <recommendedName>
        <fullName evidence="6">Peptide deformylase</fullName>
        <shortName evidence="6">PDF</shortName>
        <ecNumber evidence="6">3.5.1.88</ecNumber>
    </recommendedName>
    <alternativeName>
        <fullName evidence="6">Polypeptide deformylase</fullName>
    </alternativeName>
</protein>
<dbReference type="AlphaFoldDB" id="A0AAX4HNG0"/>
<dbReference type="Gene3D" id="3.90.45.10">
    <property type="entry name" value="Peptide deformylase"/>
    <property type="match status" value="1"/>
</dbReference>
<dbReference type="Proteomes" id="UP001324634">
    <property type="component" value="Chromosome"/>
</dbReference>
<accession>A0AAX4HNG0</accession>
<keyword evidence="8" id="KW-1185">Reference proteome</keyword>
<comment type="catalytic activity">
    <reaction evidence="6">
        <text>N-terminal N-formyl-L-methionyl-[peptide] + H2O = N-terminal L-methionyl-[peptide] + formate</text>
        <dbReference type="Rhea" id="RHEA:24420"/>
        <dbReference type="Rhea" id="RHEA-COMP:10639"/>
        <dbReference type="Rhea" id="RHEA-COMP:10640"/>
        <dbReference type="ChEBI" id="CHEBI:15377"/>
        <dbReference type="ChEBI" id="CHEBI:15740"/>
        <dbReference type="ChEBI" id="CHEBI:49298"/>
        <dbReference type="ChEBI" id="CHEBI:64731"/>
        <dbReference type="EC" id="3.5.1.88"/>
    </reaction>
</comment>
<name>A0AAX4HNG0_9BACT</name>
<sequence length="179" mass="20580">MIQPICRMGNPILRKKTQEISKDYLLSDKFRQLLIDLKDSMKHYGGIGIAAPQIGVDLQVAIIELMGFNRYGEEVNLPLTTFVNPKIEYLTNEEQGFWEGCLSVPGLRGFVERPKKVRVRYLNEKAEPQELVAEGFLATVLQHELDHLQGVLYVDRIKDPKLLSYQEEFEEFIQAPSIE</sequence>
<dbReference type="NCBIfam" id="NF001159">
    <property type="entry name" value="PRK00150.1-3"/>
    <property type="match status" value="1"/>
</dbReference>
<reference evidence="7 8" key="1">
    <citation type="submission" date="2023-11" db="EMBL/GenBank/DDBJ databases">
        <title>Peredibacter starrii A3.12.</title>
        <authorList>
            <person name="Mitchell R.J."/>
        </authorList>
    </citation>
    <scope>NUCLEOTIDE SEQUENCE [LARGE SCALE GENOMIC DNA]</scope>
    <source>
        <strain evidence="7 8">A3.12</strain>
    </source>
</reference>
<dbReference type="NCBIfam" id="TIGR00079">
    <property type="entry name" value="pept_deformyl"/>
    <property type="match status" value="1"/>
</dbReference>
<dbReference type="FunFam" id="3.90.45.10:FF:000003">
    <property type="entry name" value="Peptide deformylase"/>
    <property type="match status" value="1"/>
</dbReference>
<organism evidence="7 8">
    <name type="scientific">Peredibacter starrii</name>
    <dbReference type="NCBI Taxonomy" id="28202"/>
    <lineage>
        <taxon>Bacteria</taxon>
        <taxon>Pseudomonadati</taxon>
        <taxon>Bdellovibrionota</taxon>
        <taxon>Bacteriovoracia</taxon>
        <taxon>Bacteriovoracales</taxon>
        <taxon>Bacteriovoracaceae</taxon>
        <taxon>Peredibacter</taxon>
    </lineage>
</organism>
<keyword evidence="3 6" id="KW-0378">Hydrolase</keyword>
<dbReference type="HAMAP" id="MF_00163">
    <property type="entry name" value="Pep_deformylase"/>
    <property type="match status" value="1"/>
</dbReference>
<dbReference type="KEGG" id="psti:SOO65_19370"/>
<dbReference type="EMBL" id="CP139487">
    <property type="protein sequence ID" value="WPU64858.1"/>
    <property type="molecule type" value="Genomic_DNA"/>
</dbReference>
<evidence type="ECO:0000256" key="6">
    <source>
        <dbReference type="HAMAP-Rule" id="MF_00163"/>
    </source>
</evidence>
<dbReference type="PIRSF" id="PIRSF004749">
    <property type="entry name" value="Pep_def"/>
    <property type="match status" value="1"/>
</dbReference>
<dbReference type="RefSeq" id="WP_321394459.1">
    <property type="nucleotide sequence ID" value="NZ_CP139487.1"/>
</dbReference>
<feature type="binding site" evidence="6">
    <location>
        <position position="147"/>
    </location>
    <ligand>
        <name>Fe cation</name>
        <dbReference type="ChEBI" id="CHEBI:24875"/>
    </ligand>
</feature>
<comment type="similarity">
    <text evidence="1 6">Belongs to the polypeptide deformylase family.</text>
</comment>
<comment type="function">
    <text evidence="6">Removes the formyl group from the N-terminal Met of newly synthesized proteins. Requires at least a dipeptide for an efficient rate of reaction. N-terminal L-methionine is a prerequisite for activity but the enzyme has broad specificity at other positions.</text>
</comment>
<dbReference type="PRINTS" id="PR01576">
    <property type="entry name" value="PDEFORMYLASE"/>
</dbReference>
<dbReference type="GO" id="GO:0042586">
    <property type="term" value="F:peptide deformylase activity"/>
    <property type="evidence" value="ECO:0007669"/>
    <property type="project" value="UniProtKB-UniRule"/>
</dbReference>
<dbReference type="InterPro" id="IPR023635">
    <property type="entry name" value="Peptide_deformylase"/>
</dbReference>
<dbReference type="CDD" id="cd00487">
    <property type="entry name" value="Pep_deformylase"/>
    <property type="match status" value="1"/>
</dbReference>
<dbReference type="GO" id="GO:0046872">
    <property type="term" value="F:metal ion binding"/>
    <property type="evidence" value="ECO:0007669"/>
    <property type="project" value="UniProtKB-KW"/>
</dbReference>
<dbReference type="Pfam" id="PF01327">
    <property type="entry name" value="Pep_deformylase"/>
    <property type="match status" value="1"/>
</dbReference>
<dbReference type="InterPro" id="IPR036821">
    <property type="entry name" value="Peptide_deformylase_sf"/>
</dbReference>
<feature type="active site" evidence="6">
    <location>
        <position position="144"/>
    </location>
</feature>
<keyword evidence="5 6" id="KW-0408">Iron</keyword>
<evidence type="ECO:0000313" key="8">
    <source>
        <dbReference type="Proteomes" id="UP001324634"/>
    </source>
</evidence>
<evidence type="ECO:0000256" key="2">
    <source>
        <dbReference type="ARBA" id="ARBA00022723"/>
    </source>
</evidence>